<organism evidence="2">
    <name type="scientific">uncultured Anaerotruncus sp</name>
    <dbReference type="NCBI Taxonomy" id="905011"/>
    <lineage>
        <taxon>Bacteria</taxon>
        <taxon>Bacillati</taxon>
        <taxon>Bacillota</taxon>
        <taxon>Clostridia</taxon>
        <taxon>Eubacteriales</taxon>
        <taxon>Oscillospiraceae</taxon>
        <taxon>Anaerotruncus</taxon>
        <taxon>environmental samples</taxon>
    </lineage>
</organism>
<evidence type="ECO:0000259" key="1">
    <source>
        <dbReference type="Pfam" id="PF01208"/>
    </source>
</evidence>
<sequence>MMTKRERFMNFLQNKPVDRVPVAFFHHFCPTSEWGTGVVNQDAFERNIIGHKYAREKFDPDVIKVMNDTLMIMPVDVSHVKCAADLRNVEAPSLSSDFTKKTLELTKRTLEFYKDSDAPTYATGFSPSMVLRKSLCPEAFQDTVLHKYMEEDPDAVAAAMKNLAEGISAINEALIKEGGVEGIYLSVNNQCNFFPDEFYLKYIAPYEKDVLNNANKLSNINLLHICGYHGRTNNLNLFTDFDAAAINFAVYVEGVSLKDGKKLFGGKPVFGGYAQDKTIYTGTEQEVKEFAWKILDECGQVGVMLGADCTVPNDIDDTRLEWVRQAAIEYAAAH</sequence>
<dbReference type="PANTHER" id="PTHR47099:SF1">
    <property type="entry name" value="METHYLCOBAMIDE:COM METHYLTRANSFERASE MTBA"/>
    <property type="match status" value="1"/>
</dbReference>
<dbReference type="EMBL" id="CACRSL010000003">
    <property type="protein sequence ID" value="VYT17333.1"/>
    <property type="molecule type" value="Genomic_DNA"/>
</dbReference>
<dbReference type="InterPro" id="IPR000257">
    <property type="entry name" value="Uroporphyrinogen_deCOase"/>
</dbReference>
<keyword evidence="2" id="KW-0808">Transferase</keyword>
<dbReference type="SUPFAM" id="SSF51726">
    <property type="entry name" value="UROD/MetE-like"/>
    <property type="match status" value="1"/>
</dbReference>
<dbReference type="Pfam" id="PF01208">
    <property type="entry name" value="URO-D"/>
    <property type="match status" value="1"/>
</dbReference>
<accession>A0A6N2UK61</accession>
<dbReference type="GO" id="GO:0004853">
    <property type="term" value="F:uroporphyrinogen decarboxylase activity"/>
    <property type="evidence" value="ECO:0007669"/>
    <property type="project" value="InterPro"/>
</dbReference>
<dbReference type="Gene3D" id="3.20.20.210">
    <property type="match status" value="1"/>
</dbReference>
<dbReference type="GO" id="GO:0008168">
    <property type="term" value="F:methyltransferase activity"/>
    <property type="evidence" value="ECO:0007669"/>
    <property type="project" value="UniProtKB-KW"/>
</dbReference>
<keyword evidence="2" id="KW-0489">Methyltransferase</keyword>
<dbReference type="InterPro" id="IPR038071">
    <property type="entry name" value="UROD/MetE-like_sf"/>
</dbReference>
<dbReference type="InterPro" id="IPR052024">
    <property type="entry name" value="Methanogen_methyltrans"/>
</dbReference>
<reference evidence="2" key="1">
    <citation type="submission" date="2019-11" db="EMBL/GenBank/DDBJ databases">
        <authorList>
            <person name="Feng L."/>
        </authorList>
    </citation>
    <scope>NUCLEOTIDE SEQUENCE</scope>
    <source>
        <strain evidence="2">AundefinedLFYP135</strain>
    </source>
</reference>
<dbReference type="AlphaFoldDB" id="A0A6N2UK61"/>
<dbReference type="GO" id="GO:0006779">
    <property type="term" value="P:porphyrin-containing compound biosynthetic process"/>
    <property type="evidence" value="ECO:0007669"/>
    <property type="project" value="InterPro"/>
</dbReference>
<evidence type="ECO:0000313" key="2">
    <source>
        <dbReference type="EMBL" id="VYT17333.1"/>
    </source>
</evidence>
<name>A0A6N2UK61_9FIRM</name>
<protein>
    <submittedName>
        <fullName evidence="2">Methylcobalamin:coenzyme M methyltransferase</fullName>
    </submittedName>
</protein>
<gene>
    <name evidence="2" type="ORF">AULFYP135_01947</name>
</gene>
<dbReference type="PANTHER" id="PTHR47099">
    <property type="entry name" value="METHYLCOBAMIDE:COM METHYLTRANSFERASE MTBA"/>
    <property type="match status" value="1"/>
</dbReference>
<feature type="domain" description="Uroporphyrinogen decarboxylase (URO-D)" evidence="1">
    <location>
        <begin position="80"/>
        <end position="327"/>
    </location>
</feature>
<dbReference type="GO" id="GO:0032259">
    <property type="term" value="P:methylation"/>
    <property type="evidence" value="ECO:0007669"/>
    <property type="project" value="UniProtKB-KW"/>
</dbReference>
<proteinExistence type="predicted"/>